<evidence type="ECO:0008006" key="3">
    <source>
        <dbReference type="Google" id="ProtNLM"/>
    </source>
</evidence>
<dbReference type="InterPro" id="IPR005901">
    <property type="entry name" value="GLPGLI"/>
</dbReference>
<evidence type="ECO:0000313" key="1">
    <source>
        <dbReference type="EMBL" id="EKB60069.1"/>
    </source>
</evidence>
<dbReference type="HOGENOM" id="CLU_066214_0_1_10"/>
<protein>
    <recommendedName>
        <fullName evidence="3">GLPGLI family protein</fullName>
    </recommendedName>
</protein>
<dbReference type="eggNOG" id="ENOG502ZBPK">
    <property type="taxonomic scope" value="Bacteria"/>
</dbReference>
<gene>
    <name evidence="1" type="ORF">HMPREF9699_00057</name>
</gene>
<sequence>MKKALTLILLIYFSVAYAQTYRYFYECSIKKNGNYREYQLVLDINDEEVKFYDYKFLETDSLNLKNKHNNQKFRVNSLTEQVLKRKRNSHENSTFFTNSQGDYFMVVYKDPISWKLLPEHKKVEGHTLQKATTQFGGRQWEAWFSPNIPFHEGPYKFSGLPGLIFEIKDDKEDFIYKLVKSTHIPTTYDTHDFIETYYGQNPITITHKQKIKVKLDDFGDPVRNLVKIFKDGGKININGQEITAIEQLEQRKKTMQEDIIKSYVPIELDKAIPYSLKK</sequence>
<proteinExistence type="predicted"/>
<dbReference type="NCBIfam" id="TIGR01200">
    <property type="entry name" value="GLPGLI"/>
    <property type="match status" value="1"/>
</dbReference>
<dbReference type="PATRIC" id="fig|883096.3.peg.55"/>
<dbReference type="EMBL" id="AGYA01000002">
    <property type="protein sequence ID" value="EKB60069.1"/>
    <property type="molecule type" value="Genomic_DNA"/>
</dbReference>
<dbReference type="AlphaFoldDB" id="K1MVH3"/>
<dbReference type="RefSeq" id="WP_002661399.1">
    <property type="nucleotide sequence ID" value="NZ_JH932293.1"/>
</dbReference>
<reference evidence="1 2" key="1">
    <citation type="submission" date="2012-07" db="EMBL/GenBank/DDBJ databases">
        <title>The Genome Sequence of Bergeyella zoohelcum ATCC 43767.</title>
        <authorList>
            <consortium name="The Broad Institute Genome Sequencing Platform"/>
            <person name="Earl A."/>
            <person name="Ward D."/>
            <person name="Feldgarden M."/>
            <person name="Gevers D."/>
            <person name="Huys G."/>
            <person name="Walker B."/>
            <person name="Young S.K."/>
            <person name="Zeng Q."/>
            <person name="Gargeya S."/>
            <person name="Fitzgerald M."/>
            <person name="Haas B."/>
            <person name="Abouelleil A."/>
            <person name="Alvarado L."/>
            <person name="Arachchi H.M."/>
            <person name="Berlin A.M."/>
            <person name="Chapman S.B."/>
            <person name="Goldberg J."/>
            <person name="Griggs A."/>
            <person name="Gujja S."/>
            <person name="Hansen M."/>
            <person name="Howarth C."/>
            <person name="Imamovic A."/>
            <person name="Larimer J."/>
            <person name="McCowen C."/>
            <person name="Montmayeur A."/>
            <person name="Murphy C."/>
            <person name="Neiman D."/>
            <person name="Pearson M."/>
            <person name="Priest M."/>
            <person name="Roberts A."/>
            <person name="Saif S."/>
            <person name="Shea T."/>
            <person name="Sisk P."/>
            <person name="Sykes S."/>
            <person name="Wortman J."/>
            <person name="Nusbaum C."/>
            <person name="Birren B."/>
        </authorList>
    </citation>
    <scope>NUCLEOTIDE SEQUENCE [LARGE SCALE GENOMIC DNA]</scope>
    <source>
        <strain evidence="1 2">ATCC 43767</strain>
    </source>
</reference>
<dbReference type="Pfam" id="PF09697">
    <property type="entry name" value="Porph_ging"/>
    <property type="match status" value="1"/>
</dbReference>
<comment type="caution">
    <text evidence="1">The sequence shown here is derived from an EMBL/GenBank/DDBJ whole genome shotgun (WGS) entry which is preliminary data.</text>
</comment>
<organism evidence="1 2">
    <name type="scientific">Bergeyella zoohelcum ATCC 43767</name>
    <dbReference type="NCBI Taxonomy" id="883096"/>
    <lineage>
        <taxon>Bacteria</taxon>
        <taxon>Pseudomonadati</taxon>
        <taxon>Bacteroidota</taxon>
        <taxon>Flavobacteriia</taxon>
        <taxon>Flavobacteriales</taxon>
        <taxon>Weeksellaceae</taxon>
        <taxon>Bergeyella</taxon>
    </lineage>
</organism>
<dbReference type="OrthoDB" id="1440774at2"/>
<name>K1MVH3_9FLAO</name>
<keyword evidence="2" id="KW-1185">Reference proteome</keyword>
<evidence type="ECO:0000313" key="2">
    <source>
        <dbReference type="Proteomes" id="UP000006085"/>
    </source>
</evidence>
<dbReference type="Proteomes" id="UP000006085">
    <property type="component" value="Unassembled WGS sequence"/>
</dbReference>
<accession>K1MVH3</accession>
<dbReference type="STRING" id="883096.HMPREF9699_00057"/>